<name>L7KLT4_9ACTN</name>
<dbReference type="EMBL" id="BANR01000015">
    <property type="protein sequence ID" value="GAC49564.1"/>
    <property type="molecule type" value="Genomic_DNA"/>
</dbReference>
<dbReference type="SUPFAM" id="SSF53474">
    <property type="entry name" value="alpha/beta-Hydrolases"/>
    <property type="match status" value="1"/>
</dbReference>
<dbReference type="InterPro" id="IPR043580">
    <property type="entry name" value="CUTINASE_1"/>
</dbReference>
<dbReference type="RefSeq" id="WP_005175925.1">
    <property type="nucleotide sequence ID" value="NZ_BANR01000015.1"/>
</dbReference>
<dbReference type="PROSITE" id="PS00155">
    <property type="entry name" value="CUTINASE_1"/>
    <property type="match status" value="1"/>
</dbReference>
<keyword evidence="10" id="KW-1185">Reference proteome</keyword>
<keyword evidence="5" id="KW-0732">Signal</keyword>
<evidence type="ECO:0000256" key="6">
    <source>
        <dbReference type="ARBA" id="ARBA00022801"/>
    </source>
</evidence>
<dbReference type="PANTHER" id="PTHR33630:SF9">
    <property type="entry name" value="CUTINASE 4"/>
    <property type="match status" value="1"/>
</dbReference>
<comment type="caution">
    <text evidence="9">The sequence shown here is derived from an EMBL/GenBank/DDBJ whole genome shotgun (WGS) entry which is preliminary data.</text>
</comment>
<comment type="function">
    <text evidence="8">Catalyzes the hydrolysis of complex carboxylic polyesters found in the cell wall of plants. Degrades cutin, a macromolecule that forms the structure of the plant cuticle.</text>
</comment>
<comment type="subcellular location">
    <subcellularLocation>
        <location evidence="1 8">Secreted</location>
    </subcellularLocation>
</comment>
<evidence type="ECO:0000313" key="10">
    <source>
        <dbReference type="Proteomes" id="UP000010988"/>
    </source>
</evidence>
<dbReference type="GO" id="GO:0005576">
    <property type="term" value="C:extracellular region"/>
    <property type="evidence" value="ECO:0007669"/>
    <property type="project" value="UniProtKB-SubCell"/>
</dbReference>
<sequence length="259" mass="27103">MPKLAFPRPRSHRERRRPVFSATRTARRLAILTGSLAVAVGGVLAAVPHASAASCPDVEVVFARGTSETAPPVGLTGLSFAQALRSQLPGKSVSVYGVNYPASNNFNNRVAFVRNVVDGITTAQDHIKATASRCPKTGIVLGGYSQGGAVAAYAANSGIAVPARYAEYASQAPKAMPADVEPHVKAVVLFAPPSDRWIRDIGAPEMNVGPRYRPKTVTYCIAGDVVCDGAPVGQPNALHVLYGVNGMNVQAAQYAAARL</sequence>
<dbReference type="SMART" id="SM01110">
    <property type="entry name" value="Cutinase"/>
    <property type="match status" value="1"/>
</dbReference>
<comment type="similarity">
    <text evidence="2 8">Belongs to the cutinase family.</text>
</comment>
<dbReference type="Proteomes" id="UP000010988">
    <property type="component" value="Unassembled WGS sequence"/>
</dbReference>
<dbReference type="EC" id="3.1.1.-" evidence="8"/>
<evidence type="ECO:0000256" key="8">
    <source>
        <dbReference type="RuleBase" id="RU361263"/>
    </source>
</evidence>
<dbReference type="InterPro" id="IPR000675">
    <property type="entry name" value="Cutinase/axe"/>
</dbReference>
<evidence type="ECO:0000256" key="3">
    <source>
        <dbReference type="ARBA" id="ARBA00022487"/>
    </source>
</evidence>
<dbReference type="STRING" id="1220583.GOACH_15_00560"/>
<accession>L7KLT4</accession>
<dbReference type="eggNOG" id="ENOG5030PZC">
    <property type="taxonomic scope" value="Bacteria"/>
</dbReference>
<protein>
    <recommendedName>
        <fullName evidence="8">Cutinase</fullName>
        <ecNumber evidence="8">3.1.1.-</ecNumber>
    </recommendedName>
</protein>
<dbReference type="Pfam" id="PF01083">
    <property type="entry name" value="Cutinase"/>
    <property type="match status" value="1"/>
</dbReference>
<keyword evidence="6 8" id="KW-0378">Hydrolase</keyword>
<keyword evidence="4 8" id="KW-0964">Secreted</keyword>
<evidence type="ECO:0000256" key="1">
    <source>
        <dbReference type="ARBA" id="ARBA00004613"/>
    </source>
</evidence>
<dbReference type="PANTHER" id="PTHR33630">
    <property type="entry name" value="CUTINASE RV1984C-RELATED-RELATED"/>
    <property type="match status" value="1"/>
</dbReference>
<dbReference type="Gene3D" id="3.40.50.1820">
    <property type="entry name" value="alpha/beta hydrolase"/>
    <property type="match status" value="1"/>
</dbReference>
<gene>
    <name evidence="9" type="ORF">GOACH_15_00560</name>
</gene>
<organism evidence="9 10">
    <name type="scientific">Gordonia aichiensis NBRC 108223</name>
    <dbReference type="NCBI Taxonomy" id="1220583"/>
    <lineage>
        <taxon>Bacteria</taxon>
        <taxon>Bacillati</taxon>
        <taxon>Actinomycetota</taxon>
        <taxon>Actinomycetes</taxon>
        <taxon>Mycobacteriales</taxon>
        <taxon>Gordoniaceae</taxon>
        <taxon>Gordonia</taxon>
    </lineage>
</organism>
<keyword evidence="3 8" id="KW-0719">Serine esterase</keyword>
<evidence type="ECO:0000256" key="4">
    <source>
        <dbReference type="ARBA" id="ARBA00022525"/>
    </source>
</evidence>
<reference evidence="9 10" key="1">
    <citation type="submission" date="2012-12" db="EMBL/GenBank/DDBJ databases">
        <title>Whole genome shotgun sequence of Gordonia aichiensis NBRC 108223.</title>
        <authorList>
            <person name="Isaki-Nakamura S."/>
            <person name="Hosoyama A."/>
            <person name="Tsuchikane K."/>
            <person name="Ando Y."/>
            <person name="Baba S."/>
            <person name="Ohji S."/>
            <person name="Hamada M."/>
            <person name="Tamura T."/>
            <person name="Yamazoe A."/>
            <person name="Yamazaki S."/>
            <person name="Fujita N."/>
        </authorList>
    </citation>
    <scope>NUCLEOTIDE SEQUENCE [LARGE SCALE GENOMIC DNA]</scope>
    <source>
        <strain evidence="9 10">NBRC 108223</strain>
    </source>
</reference>
<evidence type="ECO:0000256" key="5">
    <source>
        <dbReference type="ARBA" id="ARBA00022729"/>
    </source>
</evidence>
<dbReference type="InterPro" id="IPR029058">
    <property type="entry name" value="AB_hydrolase_fold"/>
</dbReference>
<dbReference type="GO" id="GO:0052689">
    <property type="term" value="F:carboxylic ester hydrolase activity"/>
    <property type="evidence" value="ECO:0007669"/>
    <property type="project" value="UniProtKB-KW"/>
</dbReference>
<dbReference type="AlphaFoldDB" id="L7KLT4"/>
<evidence type="ECO:0000313" key="9">
    <source>
        <dbReference type="EMBL" id="GAC49564.1"/>
    </source>
</evidence>
<evidence type="ECO:0000256" key="2">
    <source>
        <dbReference type="ARBA" id="ARBA00007534"/>
    </source>
</evidence>
<evidence type="ECO:0000256" key="7">
    <source>
        <dbReference type="ARBA" id="ARBA00023157"/>
    </source>
</evidence>
<proteinExistence type="inferred from homology"/>
<keyword evidence="7" id="KW-1015">Disulfide bond</keyword>